<protein>
    <submittedName>
        <fullName evidence="3">PPC domain-containing protein</fullName>
    </submittedName>
</protein>
<sequence length="613" mass="64885">MRRSTLLAATCAMALGLGAGSALAQTAPTLRIGGQVDATLTDQDATDPDGGFRYEDYRFTARAGQRLEAVMRSDVFDSYLEIYADGAEGQPLASDDDGLGEGLNSRLRFTPERAGTYVLRARTLSGLEGGAYSLSLAQRAAPPRLPRPTSIRVGQTLRGSLGSRDPETEEGVRFDHFSFRGAAGDRFTIALDSEAFDPVVSVGRMADGEFAELAYNDDFADTLNARLVFTLPTAGEYVIRATALGGEGGGDYTLSLLEGPPPVEAVPIAIGDTVEGELDEGDALNETGSRADAYRFTGTAGQRVRIGVSSDDFDTYLQLFQDANGVRTALVEDDDGAGQGTNSRLTHTLPADGSYVVEVRAFADGGAGAYSLVMSEAPPERVPEALAYGATIQGEIDAEDPTDDQERGFDTYRFDGVEGQRVQVIMRSGDFDAFLAISSADGEFSELASDDDGLGQGTDSRLTFTLPTTGSYVVRASPLVTQSDGLYSIELIDRGPQPVAGSVLVGETARGSLTDTDAMAPDGSFYDAYGFEAKAGETLIFTMVSNSVDAFLIVGRENGGEEIEVLASDDDSLSDTHAKVEWEVPDDGTYVVRAGTFGQAETGPYALTVSRKP</sequence>
<reference evidence="3 4" key="1">
    <citation type="submission" date="2021-01" db="EMBL/GenBank/DDBJ databases">
        <title>Brevundimonas vitis sp. nov., an bacterium isolated from grape (Vitis vinifera).</title>
        <authorList>
            <person name="Jiang L."/>
            <person name="Lee J."/>
        </authorList>
    </citation>
    <scope>NUCLEOTIDE SEQUENCE [LARGE SCALE GENOMIC DNA]</scope>
    <source>
        <strain evidence="3 4">GRTSA-9</strain>
    </source>
</reference>
<name>A0ABX7BMQ8_9CAUL</name>
<dbReference type="EMBL" id="CP067977">
    <property type="protein sequence ID" value="QQQ18867.1"/>
    <property type="molecule type" value="Genomic_DNA"/>
</dbReference>
<gene>
    <name evidence="3" type="ORF">JIP62_01605</name>
</gene>
<feature type="chain" id="PRO_5047387996" evidence="1">
    <location>
        <begin position="25"/>
        <end position="613"/>
    </location>
</feature>
<feature type="domain" description="Peptidase C-terminal archaeal/bacterial" evidence="2">
    <location>
        <begin position="409"/>
        <end position="476"/>
    </location>
</feature>
<dbReference type="RefSeq" id="WP_201103221.1">
    <property type="nucleotide sequence ID" value="NZ_CP067977.1"/>
</dbReference>
<feature type="signal peptide" evidence="1">
    <location>
        <begin position="1"/>
        <end position="24"/>
    </location>
</feature>
<evidence type="ECO:0000256" key="1">
    <source>
        <dbReference type="SAM" id="SignalP"/>
    </source>
</evidence>
<feature type="domain" description="Peptidase C-terminal archaeal/bacterial" evidence="2">
    <location>
        <begin position="292"/>
        <end position="361"/>
    </location>
</feature>
<dbReference type="Gene3D" id="2.60.120.380">
    <property type="match status" value="5"/>
</dbReference>
<dbReference type="Proteomes" id="UP000595448">
    <property type="component" value="Chromosome"/>
</dbReference>
<evidence type="ECO:0000313" key="3">
    <source>
        <dbReference type="EMBL" id="QQQ18867.1"/>
    </source>
</evidence>
<evidence type="ECO:0000259" key="2">
    <source>
        <dbReference type="Pfam" id="PF04151"/>
    </source>
</evidence>
<keyword evidence="1" id="KW-0732">Signal</keyword>
<keyword evidence="4" id="KW-1185">Reference proteome</keyword>
<dbReference type="Pfam" id="PF04151">
    <property type="entry name" value="PPC"/>
    <property type="match status" value="2"/>
</dbReference>
<evidence type="ECO:0000313" key="4">
    <source>
        <dbReference type="Proteomes" id="UP000595448"/>
    </source>
</evidence>
<organism evidence="3 4">
    <name type="scientific">Brevundimonas vitisensis</name>
    <dbReference type="NCBI Taxonomy" id="2800818"/>
    <lineage>
        <taxon>Bacteria</taxon>
        <taxon>Pseudomonadati</taxon>
        <taxon>Pseudomonadota</taxon>
        <taxon>Alphaproteobacteria</taxon>
        <taxon>Caulobacterales</taxon>
        <taxon>Caulobacteraceae</taxon>
        <taxon>Brevundimonas</taxon>
    </lineage>
</organism>
<dbReference type="InterPro" id="IPR007280">
    <property type="entry name" value="Peptidase_C_arc/bac"/>
</dbReference>
<proteinExistence type="predicted"/>
<accession>A0ABX7BMQ8</accession>